<comment type="subcellular location">
    <subcellularLocation>
        <location evidence="1">Secreted</location>
    </subcellularLocation>
</comment>
<reference evidence="13 14" key="1">
    <citation type="submission" date="2019-06" db="EMBL/GenBank/DDBJ databases">
        <title>Sequencing the genomes of 1000 actinobacteria strains.</title>
        <authorList>
            <person name="Klenk H.-P."/>
        </authorList>
    </citation>
    <scope>NUCLEOTIDE SEQUENCE [LARGE SCALE GENOMIC DNA]</scope>
    <source>
        <strain evidence="13 14">DSM 43866</strain>
    </source>
</reference>
<dbReference type="InterPro" id="IPR006311">
    <property type="entry name" value="TAT_signal"/>
</dbReference>
<feature type="domain" description="Peptidase S8/S53" evidence="12">
    <location>
        <begin position="176"/>
        <end position="427"/>
    </location>
</feature>
<gene>
    <name evidence="13" type="ORF">FHX34_104713</name>
</gene>
<dbReference type="InterPro" id="IPR000209">
    <property type="entry name" value="Peptidase_S8/S53_dom"/>
</dbReference>
<evidence type="ECO:0000256" key="5">
    <source>
        <dbReference type="ARBA" id="ARBA00022801"/>
    </source>
</evidence>
<keyword evidence="5 8" id="KW-0378">Hydrolase</keyword>
<dbReference type="AlphaFoldDB" id="A0A561VS35"/>
<dbReference type="PROSITE" id="PS51318">
    <property type="entry name" value="TAT"/>
    <property type="match status" value="1"/>
</dbReference>
<dbReference type="InterPro" id="IPR050131">
    <property type="entry name" value="Peptidase_S8_subtilisin-like"/>
</dbReference>
<feature type="compositionally biased region" description="Pro residues" evidence="10">
    <location>
        <begin position="466"/>
        <end position="509"/>
    </location>
</feature>
<proteinExistence type="inferred from homology"/>
<keyword evidence="4 8" id="KW-0645">Protease</keyword>
<dbReference type="PANTHER" id="PTHR43806">
    <property type="entry name" value="PEPTIDASE S8"/>
    <property type="match status" value="1"/>
</dbReference>
<dbReference type="SUPFAM" id="SSF52743">
    <property type="entry name" value="Subtilisin-like"/>
    <property type="match status" value="1"/>
</dbReference>
<keyword evidence="14" id="KW-1185">Reference proteome</keyword>
<name>A0A561VS35_ACTTI</name>
<feature type="active site" description="Charge relay system" evidence="7 8">
    <location>
        <position position="219"/>
    </location>
</feature>
<feature type="region of interest" description="Disordered" evidence="10">
    <location>
        <begin position="439"/>
        <end position="511"/>
    </location>
</feature>
<evidence type="ECO:0000256" key="9">
    <source>
        <dbReference type="RuleBase" id="RU003355"/>
    </source>
</evidence>
<protein>
    <submittedName>
        <fullName evidence="13">Type VII secretion-associated serine protease mycosin</fullName>
    </submittedName>
</protein>
<feature type="compositionally biased region" description="Pro residues" evidence="10">
    <location>
        <begin position="441"/>
        <end position="450"/>
    </location>
</feature>
<feature type="active site" description="Charge relay system" evidence="7 8">
    <location>
        <position position="379"/>
    </location>
</feature>
<comment type="similarity">
    <text evidence="2 8 9">Belongs to the peptidase S8 family.</text>
</comment>
<dbReference type="PRINTS" id="PR00723">
    <property type="entry name" value="SUBTILISIN"/>
</dbReference>
<dbReference type="PROSITE" id="PS00136">
    <property type="entry name" value="SUBTILASE_ASP"/>
    <property type="match status" value="1"/>
</dbReference>
<evidence type="ECO:0000256" key="6">
    <source>
        <dbReference type="ARBA" id="ARBA00022825"/>
    </source>
</evidence>
<dbReference type="PANTHER" id="PTHR43806:SF11">
    <property type="entry name" value="CEREVISIN-RELATED"/>
    <property type="match status" value="1"/>
</dbReference>
<dbReference type="OrthoDB" id="5240330at2"/>
<evidence type="ECO:0000256" key="1">
    <source>
        <dbReference type="ARBA" id="ARBA00004613"/>
    </source>
</evidence>
<dbReference type="GO" id="GO:0006508">
    <property type="term" value="P:proteolysis"/>
    <property type="evidence" value="ECO:0007669"/>
    <property type="project" value="UniProtKB-KW"/>
</dbReference>
<evidence type="ECO:0000313" key="14">
    <source>
        <dbReference type="Proteomes" id="UP000320239"/>
    </source>
</evidence>
<evidence type="ECO:0000256" key="10">
    <source>
        <dbReference type="SAM" id="MobiDB-lite"/>
    </source>
</evidence>
<dbReference type="InterPro" id="IPR023827">
    <property type="entry name" value="Peptidase_S8_Asp-AS"/>
</dbReference>
<keyword evidence="6 8" id="KW-0720">Serine protease</keyword>
<evidence type="ECO:0000256" key="4">
    <source>
        <dbReference type="ARBA" id="ARBA00022670"/>
    </source>
</evidence>
<comment type="caution">
    <text evidence="13">The sequence shown here is derived from an EMBL/GenBank/DDBJ whole genome shotgun (WGS) entry which is preliminary data.</text>
</comment>
<feature type="compositionally biased region" description="Low complexity" evidence="10">
    <location>
        <begin position="451"/>
        <end position="465"/>
    </location>
</feature>
<accession>A0A561VS35</accession>
<dbReference type="Gene3D" id="3.40.50.200">
    <property type="entry name" value="Peptidase S8/S53 domain"/>
    <property type="match status" value="1"/>
</dbReference>
<feature type="signal peptide" evidence="11">
    <location>
        <begin position="1"/>
        <end position="26"/>
    </location>
</feature>
<dbReference type="CDD" id="cd07484">
    <property type="entry name" value="Peptidases_S8_Thermitase_like"/>
    <property type="match status" value="1"/>
</dbReference>
<evidence type="ECO:0000259" key="12">
    <source>
        <dbReference type="Pfam" id="PF00082"/>
    </source>
</evidence>
<keyword evidence="11" id="KW-0732">Signal</keyword>
<evidence type="ECO:0000256" key="7">
    <source>
        <dbReference type="PIRSR" id="PIRSR615500-1"/>
    </source>
</evidence>
<dbReference type="InterPro" id="IPR022398">
    <property type="entry name" value="Peptidase_S8_His-AS"/>
</dbReference>
<feature type="active site" description="Charge relay system" evidence="7 8">
    <location>
        <position position="185"/>
    </location>
</feature>
<dbReference type="GO" id="GO:0005576">
    <property type="term" value="C:extracellular region"/>
    <property type="evidence" value="ECO:0007669"/>
    <property type="project" value="UniProtKB-SubCell"/>
</dbReference>
<sequence>MRVATRRRVLAGVLTAAALAGVGALAVPSGSAGWQPVSYARVAPHGSPAAPVVPAPPAVAEGAGSRTLAAAPRSRALSAAPERILPAEVSAARPVRVVGTALDAGGRPVITVHEARDRATATRLVRQAQQAENALGVEVDGVVHTLEAPGGSDPLRSRQWDLTRINAPAAWARSTGAGVTVAVIDTGVDARHPDLAGQVLTGWDAIAGRAGGDTDPQGHGTHVAGTVAALTGNAVGVSGVAPDVRVLPVRVLNATGSGYDSDTAEGIVWAADNGADVINLSLGGTAHSSAVTSAVAYARSRGVVVVAAAGNERTKGSPASYPGADQGVIAVAATDSADTVAPYSNAGDYVDVAAPGSAVLSTYPTALGSSGYATMSGTSMASPHVAAVAALLVAARPGLTPDQVESALEASAVDLGPAGRDTDYGHGRIDAAAALARIAPAPSPSTPPSPSASSPAPSTPAASPSSPAPSTPSPWPSSPAPSTPSPSPSSPAPSTPSPSPSSPTAPTPSVPVVAKPVVTAGTGSRTVPYGARTSTTFRVTADGRAWAGRPVSVCVSVAGRAWSCTPGRTSVTGTYTVYRTATAAFRVRLSVPATRTNTAASATSSYTLTAALTVTRSARKTLTVRVAGATGQKLTVQRYVGGRWTTVRTYPATSSRKITGLVSGGRYRVVLSSTTRVPGATSPAVRA</sequence>
<evidence type="ECO:0000256" key="11">
    <source>
        <dbReference type="SAM" id="SignalP"/>
    </source>
</evidence>
<evidence type="ECO:0000313" key="13">
    <source>
        <dbReference type="EMBL" id="TWG14413.1"/>
    </source>
</evidence>
<dbReference type="GO" id="GO:0004252">
    <property type="term" value="F:serine-type endopeptidase activity"/>
    <property type="evidence" value="ECO:0007669"/>
    <property type="project" value="UniProtKB-UniRule"/>
</dbReference>
<dbReference type="InterPro" id="IPR015500">
    <property type="entry name" value="Peptidase_S8_subtilisin-rel"/>
</dbReference>
<dbReference type="InterPro" id="IPR023828">
    <property type="entry name" value="Peptidase_S8_Ser-AS"/>
</dbReference>
<dbReference type="Proteomes" id="UP000320239">
    <property type="component" value="Unassembled WGS sequence"/>
</dbReference>
<dbReference type="EMBL" id="VIWY01000004">
    <property type="protein sequence ID" value="TWG14413.1"/>
    <property type="molecule type" value="Genomic_DNA"/>
</dbReference>
<feature type="chain" id="PRO_5021988310" evidence="11">
    <location>
        <begin position="27"/>
        <end position="687"/>
    </location>
</feature>
<evidence type="ECO:0000256" key="3">
    <source>
        <dbReference type="ARBA" id="ARBA00022525"/>
    </source>
</evidence>
<keyword evidence="3" id="KW-0964">Secreted</keyword>
<dbReference type="PROSITE" id="PS00138">
    <property type="entry name" value="SUBTILASE_SER"/>
    <property type="match status" value="1"/>
</dbReference>
<dbReference type="Pfam" id="PF00082">
    <property type="entry name" value="Peptidase_S8"/>
    <property type="match status" value="1"/>
</dbReference>
<evidence type="ECO:0000256" key="2">
    <source>
        <dbReference type="ARBA" id="ARBA00011073"/>
    </source>
</evidence>
<dbReference type="InterPro" id="IPR036852">
    <property type="entry name" value="Peptidase_S8/S53_dom_sf"/>
</dbReference>
<evidence type="ECO:0000256" key="8">
    <source>
        <dbReference type="PROSITE-ProRule" id="PRU01240"/>
    </source>
</evidence>
<dbReference type="PROSITE" id="PS00137">
    <property type="entry name" value="SUBTILASE_HIS"/>
    <property type="match status" value="1"/>
</dbReference>
<organism evidence="13 14">
    <name type="scientific">Actinoplanes teichomyceticus</name>
    <dbReference type="NCBI Taxonomy" id="1867"/>
    <lineage>
        <taxon>Bacteria</taxon>
        <taxon>Bacillati</taxon>
        <taxon>Actinomycetota</taxon>
        <taxon>Actinomycetes</taxon>
        <taxon>Micromonosporales</taxon>
        <taxon>Micromonosporaceae</taxon>
        <taxon>Actinoplanes</taxon>
    </lineage>
</organism>
<dbReference type="PROSITE" id="PS51892">
    <property type="entry name" value="SUBTILASE"/>
    <property type="match status" value="1"/>
</dbReference>
<dbReference type="InterPro" id="IPR034084">
    <property type="entry name" value="Thermitase-like_dom"/>
</dbReference>